<evidence type="ECO:0000313" key="2">
    <source>
        <dbReference type="EMBL" id="TRY17050.1"/>
    </source>
</evidence>
<gene>
    <name evidence="2" type="ORF">FOJ82_14465</name>
</gene>
<dbReference type="AlphaFoldDB" id="A0A553JX99"/>
<dbReference type="Pfam" id="PF22552">
    <property type="entry name" value="TY-Chap3"/>
    <property type="match status" value="1"/>
</dbReference>
<comment type="caution">
    <text evidence="2">The sequence shown here is derived from an EMBL/GenBank/DDBJ whole genome shotgun (WGS) entry which is preliminary data.</text>
</comment>
<dbReference type="Proteomes" id="UP000317638">
    <property type="component" value="Unassembled WGS sequence"/>
</dbReference>
<name>A0A553JX99_9ACTN</name>
<accession>A0A553JX99</accession>
<sequence>MAGWPQLQTALAAALASLNPGGNLVVTKASPEVRMQFSVSPEGDQLHAEVTNGTADDDRLPGRGWELCDAWGGVWRRSTVWPATTEQVTETVTEAAFVVRGLWGNPRPEGFGYLAWEEPAPAPAWQFWKSAKEKPLTFPDLGLPKAPEPDPNS</sequence>
<evidence type="ECO:0000313" key="3">
    <source>
        <dbReference type="Proteomes" id="UP000317638"/>
    </source>
</evidence>
<feature type="domain" description="TY-Chap N-terminal" evidence="1">
    <location>
        <begin position="3"/>
        <end position="109"/>
    </location>
</feature>
<dbReference type="EMBL" id="VKKG01000006">
    <property type="protein sequence ID" value="TRY17050.1"/>
    <property type="molecule type" value="Genomic_DNA"/>
</dbReference>
<dbReference type="InterPro" id="IPR054344">
    <property type="entry name" value="TY-Chap_N"/>
</dbReference>
<organism evidence="2 3">
    <name type="scientific">Tessaracoccus rhinocerotis</name>
    <dbReference type="NCBI Taxonomy" id="1689449"/>
    <lineage>
        <taxon>Bacteria</taxon>
        <taxon>Bacillati</taxon>
        <taxon>Actinomycetota</taxon>
        <taxon>Actinomycetes</taxon>
        <taxon>Propionibacteriales</taxon>
        <taxon>Propionibacteriaceae</taxon>
        <taxon>Tessaracoccus</taxon>
    </lineage>
</organism>
<protein>
    <recommendedName>
        <fullName evidence="1">TY-Chap N-terminal domain-containing protein</fullName>
    </recommendedName>
</protein>
<evidence type="ECO:0000259" key="1">
    <source>
        <dbReference type="Pfam" id="PF22552"/>
    </source>
</evidence>
<keyword evidence="3" id="KW-1185">Reference proteome</keyword>
<dbReference type="OrthoDB" id="3726991at2"/>
<proteinExistence type="predicted"/>
<dbReference type="RefSeq" id="WP_143939193.1">
    <property type="nucleotide sequence ID" value="NZ_VKKG01000006.1"/>
</dbReference>
<reference evidence="2 3" key="1">
    <citation type="submission" date="2019-07" db="EMBL/GenBank/DDBJ databases">
        <authorList>
            <person name="Zhou L.-Y."/>
        </authorList>
    </citation>
    <scope>NUCLEOTIDE SEQUENCE [LARGE SCALE GENOMIC DNA]</scope>
    <source>
        <strain evidence="2 3">YIM 101269</strain>
    </source>
</reference>